<dbReference type="Proteomes" id="UP001364617">
    <property type="component" value="Unassembled WGS sequence"/>
</dbReference>
<gene>
    <name evidence="2" type="ORF">R3I93_015315</name>
</gene>
<dbReference type="AlphaFoldDB" id="A0AAN9GZZ6"/>
<evidence type="ECO:0000313" key="3">
    <source>
        <dbReference type="Proteomes" id="UP001364617"/>
    </source>
</evidence>
<evidence type="ECO:0000313" key="2">
    <source>
        <dbReference type="EMBL" id="KAK7141115.1"/>
    </source>
</evidence>
<evidence type="ECO:0000256" key="1">
    <source>
        <dbReference type="SAM" id="MobiDB-lite"/>
    </source>
</evidence>
<feature type="compositionally biased region" description="Low complexity" evidence="1">
    <location>
        <begin position="42"/>
        <end position="51"/>
    </location>
</feature>
<reference evidence="2 3" key="1">
    <citation type="submission" date="2024-02" db="EMBL/GenBank/DDBJ databases">
        <title>Chromosome-level genome assembly of the Eurasian Minnow (Phoxinus phoxinus).</title>
        <authorList>
            <person name="Oriowo T.O."/>
            <person name="Martin S."/>
            <person name="Stange M."/>
            <person name="Chrysostomakis Y."/>
            <person name="Brown T."/>
            <person name="Winkler S."/>
            <person name="Kukowka S."/>
            <person name="Myers E.W."/>
            <person name="Bohne A."/>
        </authorList>
    </citation>
    <scope>NUCLEOTIDE SEQUENCE [LARGE SCALE GENOMIC DNA]</scope>
    <source>
        <strain evidence="2">ZFMK-TIS-60720</strain>
        <tissue evidence="2">Whole Organism</tissue>
    </source>
</reference>
<dbReference type="EMBL" id="JAYKXH010000016">
    <property type="protein sequence ID" value="KAK7141115.1"/>
    <property type="molecule type" value="Genomic_DNA"/>
</dbReference>
<keyword evidence="3" id="KW-1185">Reference proteome</keyword>
<name>A0AAN9GZZ6_9TELE</name>
<sequence>MQGLGREYCSQDQTALEISVPNWTISPAALELARYLQMPRVTSTTSSGQQRTRPRRYRNTAAPEKWAGVYSTALHSTGGLLTSTTNYIRHTQPWFRDKQTTSRRLAWNHSAHDTYSKDDNEQFPLNEICSKRQ</sequence>
<accession>A0AAN9GZZ6</accession>
<comment type="caution">
    <text evidence="2">The sequence shown here is derived from an EMBL/GenBank/DDBJ whole genome shotgun (WGS) entry which is preliminary data.</text>
</comment>
<proteinExistence type="predicted"/>
<protein>
    <submittedName>
        <fullName evidence="2">Uncharacterized protein</fullName>
    </submittedName>
</protein>
<feature type="region of interest" description="Disordered" evidence="1">
    <location>
        <begin position="40"/>
        <end position="60"/>
    </location>
</feature>
<organism evidence="2 3">
    <name type="scientific">Phoxinus phoxinus</name>
    <name type="common">Eurasian minnow</name>
    <dbReference type="NCBI Taxonomy" id="58324"/>
    <lineage>
        <taxon>Eukaryota</taxon>
        <taxon>Metazoa</taxon>
        <taxon>Chordata</taxon>
        <taxon>Craniata</taxon>
        <taxon>Vertebrata</taxon>
        <taxon>Euteleostomi</taxon>
        <taxon>Actinopterygii</taxon>
        <taxon>Neopterygii</taxon>
        <taxon>Teleostei</taxon>
        <taxon>Ostariophysi</taxon>
        <taxon>Cypriniformes</taxon>
        <taxon>Leuciscidae</taxon>
        <taxon>Phoxininae</taxon>
        <taxon>Phoxinus</taxon>
    </lineage>
</organism>